<dbReference type="InterPro" id="IPR036237">
    <property type="entry name" value="Xyl_isomerase-like_sf"/>
</dbReference>
<protein>
    <recommendedName>
        <fullName evidence="1">Xylose isomerase-like TIM barrel domain-containing protein</fullName>
    </recommendedName>
</protein>
<dbReference type="SUPFAM" id="SSF51658">
    <property type="entry name" value="Xylose isomerase-like"/>
    <property type="match status" value="1"/>
</dbReference>
<reference evidence="2" key="1">
    <citation type="journal article" date="2014" name="Front. Microbiol.">
        <title>High frequency of phylogenetically diverse reductive dehalogenase-homologous genes in deep subseafloor sedimentary metagenomes.</title>
        <authorList>
            <person name="Kawai M."/>
            <person name="Futagami T."/>
            <person name="Toyoda A."/>
            <person name="Takaki Y."/>
            <person name="Nishi S."/>
            <person name="Hori S."/>
            <person name="Arai W."/>
            <person name="Tsubouchi T."/>
            <person name="Morono Y."/>
            <person name="Uchiyama I."/>
            <person name="Ito T."/>
            <person name="Fujiyama A."/>
            <person name="Inagaki F."/>
            <person name="Takami H."/>
        </authorList>
    </citation>
    <scope>NUCLEOTIDE SEQUENCE</scope>
    <source>
        <strain evidence="2">Expedition CK06-06</strain>
    </source>
</reference>
<gene>
    <name evidence="2" type="ORF">S01H4_49296</name>
</gene>
<comment type="caution">
    <text evidence="2">The sequence shown here is derived from an EMBL/GenBank/DDBJ whole genome shotgun (WGS) entry which is preliminary data.</text>
</comment>
<evidence type="ECO:0000259" key="1">
    <source>
        <dbReference type="Pfam" id="PF01261"/>
    </source>
</evidence>
<name>X1CQE7_9ZZZZ</name>
<dbReference type="Pfam" id="PF01261">
    <property type="entry name" value="AP_endonuc_2"/>
    <property type="match status" value="1"/>
</dbReference>
<accession>X1CQE7</accession>
<feature type="domain" description="Xylose isomerase-like TIM barrel" evidence="1">
    <location>
        <begin position="1"/>
        <end position="93"/>
    </location>
</feature>
<organism evidence="2">
    <name type="scientific">marine sediment metagenome</name>
    <dbReference type="NCBI Taxonomy" id="412755"/>
    <lineage>
        <taxon>unclassified sequences</taxon>
        <taxon>metagenomes</taxon>
        <taxon>ecological metagenomes</taxon>
    </lineage>
</organism>
<dbReference type="Gene3D" id="3.20.20.150">
    <property type="entry name" value="Divalent-metal-dependent TIM barrel enzymes"/>
    <property type="match status" value="1"/>
</dbReference>
<sequence length="107" mass="12035">DVIRKVDNPNCGTLPDFGNFLISREEVYDRYLGMKELMPFAKGVSAKSHEFDDEGNETKSDFYKILKIVKEAGYTGYIGIEYEGSKLSEVDGVIATKKLLEKVGRSM</sequence>
<dbReference type="InterPro" id="IPR013022">
    <property type="entry name" value="Xyl_isomerase-like_TIM-brl"/>
</dbReference>
<evidence type="ECO:0000313" key="2">
    <source>
        <dbReference type="EMBL" id="GAG98353.1"/>
    </source>
</evidence>
<proteinExistence type="predicted"/>
<dbReference type="EMBL" id="BART01027875">
    <property type="protein sequence ID" value="GAG98353.1"/>
    <property type="molecule type" value="Genomic_DNA"/>
</dbReference>
<feature type="non-terminal residue" evidence="2">
    <location>
        <position position="1"/>
    </location>
</feature>
<dbReference type="AlphaFoldDB" id="X1CQE7"/>